<evidence type="ECO:0000313" key="3">
    <source>
        <dbReference type="Proteomes" id="UP001574170"/>
    </source>
</evidence>
<proteinExistence type="predicted"/>
<feature type="transmembrane region" description="Helical" evidence="1">
    <location>
        <begin position="97"/>
        <end position="120"/>
    </location>
</feature>
<keyword evidence="3" id="KW-1185">Reference proteome</keyword>
<dbReference type="RefSeq" id="WP_373389884.1">
    <property type="nucleotide sequence ID" value="NZ_JBCFQK010000001.1"/>
</dbReference>
<feature type="transmembrane region" description="Helical" evidence="1">
    <location>
        <begin position="201"/>
        <end position="224"/>
    </location>
</feature>
<evidence type="ECO:0000313" key="2">
    <source>
        <dbReference type="EMBL" id="MFA9192789.1"/>
    </source>
</evidence>
<comment type="caution">
    <text evidence="2">The sequence shown here is derived from an EMBL/GenBank/DDBJ whole genome shotgun (WGS) entry which is preliminary data.</text>
</comment>
<sequence>MLFSIIVLLYFIVIQFFANNVKHNSKDLSYVTLFFSFILLNILRIYCQSFFEDIPNYRSIFETVQSISFVIQNGYGLELYDADVEIGYRLLNSIFKFFLNDFASFLFFVSIIELSVFYFFCKQYKINVVNAFPVYIALTYITFEIGMLRQALAFCFFLLALIYINKKIVYCFIILLGFTFHKSILFCLIFLWSDKFIKKEIIYGIFCVSLALYILKIDIISYFMSYLNIEDEVEAGRVVFYMNVERENNFLGIGFWERIISFFFMNLIYVNLLKKNKVNKENNLIYNLGVFVILLQMIFFSSPTITSRLRYYIVIFPFIYISEYIFSEYKSNVKWGYQFLFCMYLFLYLYFQSTYLQ</sequence>
<organism evidence="2 3">
    <name type="scientific">Flavobacterium magnesitis</name>
    <dbReference type="NCBI Taxonomy" id="3138077"/>
    <lineage>
        <taxon>Bacteria</taxon>
        <taxon>Pseudomonadati</taxon>
        <taxon>Bacteroidota</taxon>
        <taxon>Flavobacteriia</taxon>
        <taxon>Flavobacteriales</taxon>
        <taxon>Flavobacteriaceae</taxon>
        <taxon>Flavobacterium</taxon>
    </lineage>
</organism>
<accession>A0ABV4TF89</accession>
<name>A0ABV4TF89_9FLAO</name>
<dbReference type="Proteomes" id="UP001574170">
    <property type="component" value="Unassembled WGS sequence"/>
</dbReference>
<dbReference type="EMBL" id="JBCFQK010000001">
    <property type="protein sequence ID" value="MFA9192789.1"/>
    <property type="molecule type" value="Genomic_DNA"/>
</dbReference>
<feature type="transmembrane region" description="Helical" evidence="1">
    <location>
        <begin position="309"/>
        <end position="326"/>
    </location>
</feature>
<feature type="transmembrane region" description="Helical" evidence="1">
    <location>
        <begin position="168"/>
        <end position="192"/>
    </location>
</feature>
<reference evidence="2 3" key="1">
    <citation type="submission" date="2024-04" db="EMBL/GenBank/DDBJ databases">
        <title>New Clade of Flavobacterium.</title>
        <authorList>
            <person name="Matos L."/>
            <person name="Proenca D.N."/>
            <person name="Fransisco R.M."/>
            <person name="Chung A.P."/>
            <person name="Maccario L."/>
            <person name="Sorensen S.J."/>
            <person name="Morais P.V."/>
        </authorList>
    </citation>
    <scope>NUCLEOTIDE SEQUENCE [LARGE SCALE GENOMIC DNA]</scope>
    <source>
        <strain evidence="2 3">FBOR7N2.3</strain>
    </source>
</reference>
<dbReference type="Pfam" id="PF14897">
    <property type="entry name" value="EpsG"/>
    <property type="match status" value="1"/>
</dbReference>
<feature type="transmembrane region" description="Helical" evidence="1">
    <location>
        <begin position="132"/>
        <end position="162"/>
    </location>
</feature>
<feature type="transmembrane region" description="Helical" evidence="1">
    <location>
        <begin position="28"/>
        <end position="47"/>
    </location>
</feature>
<dbReference type="InterPro" id="IPR049458">
    <property type="entry name" value="EpsG-like"/>
</dbReference>
<feature type="transmembrane region" description="Helical" evidence="1">
    <location>
        <begin position="335"/>
        <end position="351"/>
    </location>
</feature>
<keyword evidence="1" id="KW-0472">Membrane</keyword>
<feature type="transmembrane region" description="Helical" evidence="1">
    <location>
        <begin position="284"/>
        <end position="303"/>
    </location>
</feature>
<evidence type="ECO:0000256" key="1">
    <source>
        <dbReference type="SAM" id="Phobius"/>
    </source>
</evidence>
<gene>
    <name evidence="2" type="ORF">AAGV33_00115</name>
</gene>
<keyword evidence="1" id="KW-0812">Transmembrane</keyword>
<protein>
    <submittedName>
        <fullName evidence="2">EpsG family protein</fullName>
    </submittedName>
</protein>
<keyword evidence="1" id="KW-1133">Transmembrane helix</keyword>
<feature type="transmembrane region" description="Helical" evidence="1">
    <location>
        <begin position="250"/>
        <end position="272"/>
    </location>
</feature>